<evidence type="ECO:0000259" key="2">
    <source>
        <dbReference type="PROSITE" id="PS51371"/>
    </source>
</evidence>
<reference evidence="3" key="1">
    <citation type="journal article" date="2015" name="Proc. Natl. Acad. Sci. U.S.A.">
        <title>Networks of energetic and metabolic interactions define dynamics in microbial communities.</title>
        <authorList>
            <person name="Embree M."/>
            <person name="Liu J.K."/>
            <person name="Al-Bassam M.M."/>
            <person name="Zengler K."/>
        </authorList>
    </citation>
    <scope>NUCLEOTIDE SEQUENCE</scope>
</reference>
<feature type="domain" description="CBS" evidence="2">
    <location>
        <begin position="10"/>
        <end position="66"/>
    </location>
</feature>
<evidence type="ECO:0000313" key="3">
    <source>
        <dbReference type="EMBL" id="KUG29309.1"/>
    </source>
</evidence>
<dbReference type="InterPro" id="IPR046342">
    <property type="entry name" value="CBS_dom_sf"/>
</dbReference>
<organism evidence="3">
    <name type="scientific">hydrocarbon metagenome</name>
    <dbReference type="NCBI Taxonomy" id="938273"/>
    <lineage>
        <taxon>unclassified sequences</taxon>
        <taxon>metagenomes</taxon>
        <taxon>ecological metagenomes</taxon>
    </lineage>
</organism>
<dbReference type="SMART" id="SM00116">
    <property type="entry name" value="CBS"/>
    <property type="match status" value="4"/>
</dbReference>
<dbReference type="PANTHER" id="PTHR43080">
    <property type="entry name" value="CBS DOMAIN-CONTAINING PROTEIN CBSX3, MITOCHONDRIAL"/>
    <property type="match status" value="1"/>
</dbReference>
<keyword evidence="1" id="KW-0129">CBS domain</keyword>
<dbReference type="SUPFAM" id="SSF54631">
    <property type="entry name" value="CBS-domain pair"/>
    <property type="match status" value="2"/>
</dbReference>
<dbReference type="AlphaFoldDB" id="A0A0W8G876"/>
<dbReference type="PROSITE" id="PS51371">
    <property type="entry name" value="CBS"/>
    <property type="match status" value="2"/>
</dbReference>
<evidence type="ECO:0000256" key="1">
    <source>
        <dbReference type="ARBA" id="ARBA00023122"/>
    </source>
</evidence>
<dbReference type="CDD" id="cd02205">
    <property type="entry name" value="CBS_pair_SF"/>
    <property type="match status" value="1"/>
</dbReference>
<dbReference type="InterPro" id="IPR051257">
    <property type="entry name" value="Diverse_CBS-Domain"/>
</dbReference>
<accession>A0A0W8G876</accession>
<gene>
    <name evidence="3" type="ORF">ASZ90_000794</name>
</gene>
<name>A0A0W8G876_9ZZZZ</name>
<proteinExistence type="predicted"/>
<dbReference type="EMBL" id="LNQE01000102">
    <property type="protein sequence ID" value="KUG29309.1"/>
    <property type="molecule type" value="Genomic_DNA"/>
</dbReference>
<dbReference type="Gene3D" id="3.10.580.10">
    <property type="entry name" value="CBS-domain"/>
    <property type="match status" value="2"/>
</dbReference>
<dbReference type="PANTHER" id="PTHR43080:SF2">
    <property type="entry name" value="CBS DOMAIN-CONTAINING PROTEIN"/>
    <property type="match status" value="1"/>
</dbReference>
<sequence length="256" mass="26903">MFSRTVSEIADRRPVHVAPDTPLADVARAMAAHGRGCVFVRENEAVSGMVTEGSLLRCLLGAPAAEATASRAMLAPPPGIALGGIVPHACRILREKSVKHLAVYDTAGLLAGVVSDMDLAAALSLDFMMENTTCQTIMTKSVLAGPPEMTARAVAQALVERRVGCMLTLQEGRPTGIVTEWDLAVKGLGLPDGLDGAVAGLLSSPVTCVPMTGMVYKVILHLRQKGVRHVPVVDDSGRIQGILTFTDIIRRASGFA</sequence>
<dbReference type="Pfam" id="PF00571">
    <property type="entry name" value="CBS"/>
    <property type="match status" value="4"/>
</dbReference>
<comment type="caution">
    <text evidence="3">The sequence shown here is derived from an EMBL/GenBank/DDBJ whole genome shotgun (WGS) entry which is preliminary data.</text>
</comment>
<feature type="domain" description="CBS" evidence="2">
    <location>
        <begin position="202"/>
        <end position="256"/>
    </location>
</feature>
<dbReference type="InterPro" id="IPR000644">
    <property type="entry name" value="CBS_dom"/>
</dbReference>
<protein>
    <recommendedName>
        <fullName evidence="2">CBS domain-containing protein</fullName>
    </recommendedName>
</protein>